<evidence type="ECO:0000313" key="13">
    <source>
        <dbReference type="EMBL" id="CAF4303719.1"/>
    </source>
</evidence>
<dbReference type="PANTHER" id="PTHR10027:SF33">
    <property type="entry name" value="CALCIUM-ACTIVATED POTASSIUM CHANNEL SUBUNIT ALPHA-1-RELATED"/>
    <property type="match status" value="1"/>
</dbReference>
<feature type="non-terminal residue" evidence="13">
    <location>
        <position position="1"/>
    </location>
</feature>
<dbReference type="Proteomes" id="UP000663881">
    <property type="component" value="Unassembled WGS sequence"/>
</dbReference>
<keyword evidence="6" id="KW-0630">Potassium</keyword>
<dbReference type="PANTHER" id="PTHR10027">
    <property type="entry name" value="CALCIUM-ACTIVATED POTASSIUM CHANNEL ALPHA CHAIN"/>
    <property type="match status" value="1"/>
</dbReference>
<dbReference type="Pfam" id="PF22614">
    <property type="entry name" value="Slo-like_RCK"/>
    <property type="match status" value="1"/>
</dbReference>
<evidence type="ECO:0000256" key="4">
    <source>
        <dbReference type="ARBA" id="ARBA00022692"/>
    </source>
</evidence>
<evidence type="ECO:0000256" key="6">
    <source>
        <dbReference type="ARBA" id="ARBA00022958"/>
    </source>
</evidence>
<evidence type="ECO:0000256" key="3">
    <source>
        <dbReference type="ARBA" id="ARBA00022538"/>
    </source>
</evidence>
<dbReference type="InterPro" id="IPR047871">
    <property type="entry name" value="K_chnl_Slo-like"/>
</dbReference>
<evidence type="ECO:0000256" key="10">
    <source>
        <dbReference type="ARBA" id="ARBA00023303"/>
    </source>
</evidence>
<dbReference type="Pfam" id="PF21014">
    <property type="entry name" value="Slowpoke_C"/>
    <property type="match status" value="1"/>
</dbReference>
<accession>A0A820I5D2</accession>
<evidence type="ECO:0000256" key="2">
    <source>
        <dbReference type="ARBA" id="ARBA00022448"/>
    </source>
</evidence>
<evidence type="ECO:0000256" key="1">
    <source>
        <dbReference type="ARBA" id="ARBA00004141"/>
    </source>
</evidence>
<dbReference type="GO" id="GO:0016020">
    <property type="term" value="C:membrane"/>
    <property type="evidence" value="ECO:0007669"/>
    <property type="project" value="UniProtKB-SubCell"/>
</dbReference>
<dbReference type="EMBL" id="CAJOAY010016703">
    <property type="protein sequence ID" value="CAF4303719.1"/>
    <property type="molecule type" value="Genomic_DNA"/>
</dbReference>
<reference evidence="13" key="1">
    <citation type="submission" date="2021-02" db="EMBL/GenBank/DDBJ databases">
        <authorList>
            <person name="Nowell W R."/>
        </authorList>
    </citation>
    <scope>NUCLEOTIDE SEQUENCE</scope>
</reference>
<dbReference type="GO" id="GO:0060072">
    <property type="term" value="F:large conductance calcium-activated potassium channel activity"/>
    <property type="evidence" value="ECO:0007669"/>
    <property type="project" value="TreeGrafter"/>
</dbReference>
<feature type="domain" description="RCK N-terminal" evidence="12">
    <location>
        <begin position="3"/>
        <end position="74"/>
    </location>
</feature>
<protein>
    <submittedName>
        <fullName evidence="13">Uncharacterized protein</fullName>
    </submittedName>
</protein>
<organism evidence="13 14">
    <name type="scientific">Adineta steineri</name>
    <dbReference type="NCBI Taxonomy" id="433720"/>
    <lineage>
        <taxon>Eukaryota</taxon>
        <taxon>Metazoa</taxon>
        <taxon>Spiralia</taxon>
        <taxon>Gnathifera</taxon>
        <taxon>Rotifera</taxon>
        <taxon>Eurotatoria</taxon>
        <taxon>Bdelloidea</taxon>
        <taxon>Adinetida</taxon>
        <taxon>Adinetidae</taxon>
        <taxon>Adineta</taxon>
    </lineage>
</organism>
<keyword evidence="8" id="KW-0406">Ion transport</keyword>
<dbReference type="InterPro" id="IPR003148">
    <property type="entry name" value="RCK_N"/>
</dbReference>
<evidence type="ECO:0000259" key="11">
    <source>
        <dbReference type="Pfam" id="PF21014"/>
    </source>
</evidence>
<name>A0A820I5D2_9BILA</name>
<proteinExistence type="predicted"/>
<keyword evidence="10" id="KW-0407">Ion channel</keyword>
<keyword evidence="2" id="KW-0813">Transport</keyword>
<keyword evidence="5" id="KW-0631">Potassium channel</keyword>
<feature type="non-terminal residue" evidence="13">
    <location>
        <position position="222"/>
    </location>
</feature>
<comment type="subcellular location">
    <subcellularLocation>
        <location evidence="1">Membrane</location>
        <topology evidence="1">Multi-pass membrane protein</topology>
    </subcellularLocation>
</comment>
<comment type="caution">
    <text evidence="13">The sequence shown here is derived from an EMBL/GenBank/DDBJ whole genome shotgun (WGS) entry which is preliminary data.</text>
</comment>
<keyword evidence="7" id="KW-1133">Transmembrane helix</keyword>
<evidence type="ECO:0000256" key="9">
    <source>
        <dbReference type="ARBA" id="ARBA00023136"/>
    </source>
</evidence>
<sequence>TDLDYIKHEWDMIATFPDIYILNVSPSNPYNLQLICIQDCRQCVIISTLDRDNQDTYLVDKSSVLCTLNIRQIEMKSAGFVSVMNLTGQSTLDMHTNQTTALLKNKIRTLTTLTIDSNVQYVEQGDTDEVDLEFYLTTPFASGAAFADSVLDCILSCAYYNDNAVNLLRNILTGGVDVQLEEILAEGGGFTQCESTDILKKRNRARVAVLEIRELIPDIDIR</sequence>
<dbReference type="InterPro" id="IPR048735">
    <property type="entry name" value="Slowpoke-like_C"/>
</dbReference>
<gene>
    <name evidence="13" type="ORF">OKA104_LOCUS46343</name>
</gene>
<feature type="domain" description="Ca2+-activated K+ channel Slowpoke-like C-terminal" evidence="11">
    <location>
        <begin position="165"/>
        <end position="214"/>
    </location>
</feature>
<dbReference type="AlphaFoldDB" id="A0A820I5D2"/>
<evidence type="ECO:0000256" key="5">
    <source>
        <dbReference type="ARBA" id="ARBA00022826"/>
    </source>
</evidence>
<keyword evidence="4" id="KW-0812">Transmembrane</keyword>
<evidence type="ECO:0000256" key="7">
    <source>
        <dbReference type="ARBA" id="ARBA00022989"/>
    </source>
</evidence>
<evidence type="ECO:0000256" key="8">
    <source>
        <dbReference type="ARBA" id="ARBA00023065"/>
    </source>
</evidence>
<evidence type="ECO:0000259" key="12">
    <source>
        <dbReference type="Pfam" id="PF22614"/>
    </source>
</evidence>
<evidence type="ECO:0000313" key="14">
    <source>
        <dbReference type="Proteomes" id="UP000663881"/>
    </source>
</evidence>
<keyword evidence="3" id="KW-0633">Potassium transport</keyword>
<keyword evidence="9" id="KW-0472">Membrane</keyword>